<dbReference type="GeneID" id="17251705"/>
<accession>A0A0D3I2S3</accession>
<dbReference type="EnsemblProtists" id="EOD05558">
    <property type="protein sequence ID" value="EOD05558"/>
    <property type="gene ID" value="EMIHUDRAFT_121463"/>
</dbReference>
<name>A0A0D3I2S3_EMIH1</name>
<dbReference type="Proteomes" id="UP000013827">
    <property type="component" value="Unassembled WGS sequence"/>
</dbReference>
<reference evidence="2" key="1">
    <citation type="journal article" date="2013" name="Nature">
        <title>Pan genome of the phytoplankton Emiliania underpins its global distribution.</title>
        <authorList>
            <person name="Read B.A."/>
            <person name="Kegel J."/>
            <person name="Klute M.J."/>
            <person name="Kuo A."/>
            <person name="Lefebvre S.C."/>
            <person name="Maumus F."/>
            <person name="Mayer C."/>
            <person name="Miller J."/>
            <person name="Monier A."/>
            <person name="Salamov A."/>
            <person name="Young J."/>
            <person name="Aguilar M."/>
            <person name="Claverie J.M."/>
            <person name="Frickenhaus S."/>
            <person name="Gonzalez K."/>
            <person name="Herman E.K."/>
            <person name="Lin Y.C."/>
            <person name="Napier J."/>
            <person name="Ogata H."/>
            <person name="Sarno A.F."/>
            <person name="Shmutz J."/>
            <person name="Schroeder D."/>
            <person name="de Vargas C."/>
            <person name="Verret F."/>
            <person name="von Dassow P."/>
            <person name="Valentin K."/>
            <person name="Van de Peer Y."/>
            <person name="Wheeler G."/>
            <person name="Dacks J.B."/>
            <person name="Delwiche C.F."/>
            <person name="Dyhrman S.T."/>
            <person name="Glockner G."/>
            <person name="John U."/>
            <person name="Richards T."/>
            <person name="Worden A.Z."/>
            <person name="Zhang X."/>
            <person name="Grigoriev I.V."/>
            <person name="Allen A.E."/>
            <person name="Bidle K."/>
            <person name="Borodovsky M."/>
            <person name="Bowler C."/>
            <person name="Brownlee C."/>
            <person name="Cock J.M."/>
            <person name="Elias M."/>
            <person name="Gladyshev V.N."/>
            <person name="Groth M."/>
            <person name="Guda C."/>
            <person name="Hadaegh A."/>
            <person name="Iglesias-Rodriguez M.D."/>
            <person name="Jenkins J."/>
            <person name="Jones B.M."/>
            <person name="Lawson T."/>
            <person name="Leese F."/>
            <person name="Lindquist E."/>
            <person name="Lobanov A."/>
            <person name="Lomsadze A."/>
            <person name="Malik S.B."/>
            <person name="Marsh M.E."/>
            <person name="Mackinder L."/>
            <person name="Mock T."/>
            <person name="Mueller-Roeber B."/>
            <person name="Pagarete A."/>
            <person name="Parker M."/>
            <person name="Probert I."/>
            <person name="Quesneville H."/>
            <person name="Raines C."/>
            <person name="Rensing S.A."/>
            <person name="Riano-Pachon D.M."/>
            <person name="Richier S."/>
            <person name="Rokitta S."/>
            <person name="Shiraiwa Y."/>
            <person name="Soanes D.M."/>
            <person name="van der Giezen M."/>
            <person name="Wahlund T.M."/>
            <person name="Williams B."/>
            <person name="Wilson W."/>
            <person name="Wolfe G."/>
            <person name="Wurch L.L."/>
        </authorList>
    </citation>
    <scope>NUCLEOTIDE SEQUENCE</scope>
</reference>
<evidence type="ECO:0000313" key="2">
    <source>
        <dbReference type="Proteomes" id="UP000013827"/>
    </source>
</evidence>
<dbReference type="InterPro" id="IPR029044">
    <property type="entry name" value="Nucleotide-diphossugar_trans"/>
</dbReference>
<dbReference type="AlphaFoldDB" id="A0A0D3I2S3"/>
<dbReference type="KEGG" id="ehx:EMIHUDRAFT_121463"/>
<organism evidence="1 2">
    <name type="scientific">Emiliania huxleyi (strain CCMP1516)</name>
    <dbReference type="NCBI Taxonomy" id="280463"/>
    <lineage>
        <taxon>Eukaryota</taxon>
        <taxon>Haptista</taxon>
        <taxon>Haptophyta</taxon>
        <taxon>Prymnesiophyceae</taxon>
        <taxon>Isochrysidales</taxon>
        <taxon>Noelaerhabdaceae</taxon>
        <taxon>Emiliania</taxon>
    </lineage>
</organism>
<dbReference type="PaxDb" id="2903-EOD05558"/>
<dbReference type="Gene3D" id="3.90.550.10">
    <property type="entry name" value="Spore Coat Polysaccharide Biosynthesis Protein SpsA, Chain A"/>
    <property type="match status" value="1"/>
</dbReference>
<sequence length="398" mass="42518">MNGDSRRWSFFAMRSVDVWRCGDQPVAGSGSSPPPLALLVYLLGPTGAAMGRDVFRFMDGSDPALGPLVVVTDSSLTRPPLLRGPPARYTCRLLQTLPAMVAALAGGGGVDFPIDAHYSSGFGLEKLELLRHLPVDVEAAALLDADSFCLGRCASLLRQALLEAKGAQLVAVARTSSRVNQLQRATRRGAAQLSIPHRSEGVNAGVLVLNASRFRAFERAYCQREPWWRCAMREAPRGGYRGVGGDQAVWNALLAPRRHLWSPLPCGMHSAVDVLRGAALRLARDLRSPLCNRSTGRGVPRWSAADDCTVGVLPSDAAFGPVPRGRAGERPIVAVAHGAARLQALAQLVAALESTRVEGGIPAVRAKFAGALESLPCRCLGHITAEQLGVDTECRPFW</sequence>
<evidence type="ECO:0000313" key="1">
    <source>
        <dbReference type="EnsemblProtists" id="EOD05558"/>
    </source>
</evidence>
<dbReference type="SUPFAM" id="SSF53448">
    <property type="entry name" value="Nucleotide-diphospho-sugar transferases"/>
    <property type="match status" value="1"/>
</dbReference>
<reference evidence="1" key="2">
    <citation type="submission" date="2024-10" db="UniProtKB">
        <authorList>
            <consortium name="EnsemblProtists"/>
        </authorList>
    </citation>
    <scope>IDENTIFICATION</scope>
</reference>
<dbReference type="HOGENOM" id="CLU_693436_0_0_1"/>
<keyword evidence="2" id="KW-1185">Reference proteome</keyword>
<dbReference type="RefSeq" id="XP_005757987.1">
    <property type="nucleotide sequence ID" value="XM_005757930.1"/>
</dbReference>
<protein>
    <submittedName>
        <fullName evidence="1">Uncharacterized protein</fullName>
    </submittedName>
</protein>
<proteinExistence type="predicted"/>